<dbReference type="PANTHER" id="PTHR10794">
    <property type="entry name" value="ABHYDROLASE DOMAIN-CONTAINING PROTEIN"/>
    <property type="match status" value="1"/>
</dbReference>
<gene>
    <name evidence="5" type="ORF">GCM10007875_02320</name>
</gene>
<dbReference type="InterPro" id="IPR000952">
    <property type="entry name" value="AB_hydrolase_4_CS"/>
</dbReference>
<dbReference type="SUPFAM" id="SSF53474">
    <property type="entry name" value="alpha/beta-Hydrolases"/>
    <property type="match status" value="1"/>
</dbReference>
<dbReference type="InterPro" id="IPR029058">
    <property type="entry name" value="AB_hydrolase_fold"/>
</dbReference>
<accession>A0ABQ5YKT1</accession>
<evidence type="ECO:0000259" key="4">
    <source>
        <dbReference type="Pfam" id="PF00561"/>
    </source>
</evidence>
<proteinExistence type="inferred from homology"/>
<keyword evidence="3 5" id="KW-0378">Hydrolase</keyword>
<evidence type="ECO:0000256" key="1">
    <source>
        <dbReference type="ARBA" id="ARBA00010884"/>
    </source>
</evidence>
<dbReference type="InterPro" id="IPR000073">
    <property type="entry name" value="AB_hydrolase_1"/>
</dbReference>
<protein>
    <submittedName>
        <fullName evidence="5">Alpha/beta hydrolase</fullName>
    </submittedName>
</protein>
<dbReference type="RefSeq" id="WP_284279464.1">
    <property type="nucleotide sequence ID" value="NZ_BSOJ01000004.1"/>
</dbReference>
<feature type="domain" description="AB hydrolase-1" evidence="4">
    <location>
        <begin position="62"/>
        <end position="298"/>
    </location>
</feature>
<dbReference type="GO" id="GO:0016787">
    <property type="term" value="F:hydrolase activity"/>
    <property type="evidence" value="ECO:0007669"/>
    <property type="project" value="UniProtKB-KW"/>
</dbReference>
<keyword evidence="6" id="KW-1185">Reference proteome</keyword>
<dbReference type="InterPro" id="IPR050960">
    <property type="entry name" value="AB_hydrolase_4_sf"/>
</dbReference>
<evidence type="ECO:0000256" key="2">
    <source>
        <dbReference type="ARBA" id="ARBA00022487"/>
    </source>
</evidence>
<comment type="similarity">
    <text evidence="1">Belongs to the AB hydrolase superfamily. AB hydrolase 4 family.</text>
</comment>
<keyword evidence="2" id="KW-0719">Serine esterase</keyword>
<comment type="caution">
    <text evidence="5">The sequence shown here is derived from an EMBL/GenBank/DDBJ whole genome shotgun (WGS) entry which is preliminary data.</text>
</comment>
<evidence type="ECO:0000256" key="3">
    <source>
        <dbReference type="ARBA" id="ARBA00022801"/>
    </source>
</evidence>
<dbReference type="Proteomes" id="UP001156664">
    <property type="component" value="Unassembled WGS sequence"/>
</dbReference>
<dbReference type="PANTHER" id="PTHR10794:SF94">
    <property type="entry name" value="ESTERASE YHET-RELATED"/>
    <property type="match status" value="1"/>
</dbReference>
<dbReference type="EMBL" id="BSOJ01000004">
    <property type="protein sequence ID" value="GLR25145.1"/>
    <property type="molecule type" value="Genomic_DNA"/>
</dbReference>
<evidence type="ECO:0000313" key="5">
    <source>
        <dbReference type="EMBL" id="GLR25145.1"/>
    </source>
</evidence>
<reference evidence="6" key="1">
    <citation type="journal article" date="2019" name="Int. J. Syst. Evol. Microbiol.">
        <title>The Global Catalogue of Microorganisms (GCM) 10K type strain sequencing project: providing services to taxonomists for standard genome sequencing and annotation.</title>
        <authorList>
            <consortium name="The Broad Institute Genomics Platform"/>
            <consortium name="The Broad Institute Genome Sequencing Center for Infectious Disease"/>
            <person name="Wu L."/>
            <person name="Ma J."/>
        </authorList>
    </citation>
    <scope>NUCLEOTIDE SEQUENCE [LARGE SCALE GENOMIC DNA]</scope>
    <source>
        <strain evidence="6">NBRC 105857</strain>
    </source>
</reference>
<dbReference type="Gene3D" id="3.40.50.1820">
    <property type="entry name" value="alpha/beta hydrolase"/>
    <property type="match status" value="1"/>
</dbReference>
<dbReference type="PROSITE" id="PS01133">
    <property type="entry name" value="UPF0017"/>
    <property type="match status" value="1"/>
</dbReference>
<evidence type="ECO:0000313" key="6">
    <source>
        <dbReference type="Proteomes" id="UP001156664"/>
    </source>
</evidence>
<name>A0ABQ5YKT1_9BURK</name>
<dbReference type="PIRSF" id="PIRSF005211">
    <property type="entry name" value="Ab_hydro_YheT"/>
    <property type="match status" value="1"/>
</dbReference>
<sequence>MQYQAPWWLPDGHSQTIVAAKLARKPQVAYFRQRWLTPDHDFIDLDFTEPPEQFAQFKTLWVLFHGLEGSSESHYSLALMEKAKAVGALGVVVHFRGCSGENNWQPRAYHSGDSAELDWVLPRLRQTIPTLERMHVMGVSLGGNVLLKWLGEQGSQASRWVHSAVAISAPVDLLAGAHSLAKGFNRVYTRMFLSTLVPKSVDKILKYPELGDLEKVKACKDFFDFDNLVTAPWHGFKNALDYYEKSSAKRFLLDIKTPTLMVNARNDPFMSGQYLPTRREASAAVQQMFPNQGGHVGFARANGLALGLDWLPKVCHYFFEQHV</sequence>
<organism evidence="5 6">
    <name type="scientific">Limnobacter litoralis</name>
    <dbReference type="NCBI Taxonomy" id="481366"/>
    <lineage>
        <taxon>Bacteria</taxon>
        <taxon>Pseudomonadati</taxon>
        <taxon>Pseudomonadota</taxon>
        <taxon>Betaproteobacteria</taxon>
        <taxon>Burkholderiales</taxon>
        <taxon>Burkholderiaceae</taxon>
        <taxon>Limnobacter</taxon>
    </lineage>
</organism>
<dbReference type="InterPro" id="IPR012020">
    <property type="entry name" value="ABHD4"/>
</dbReference>
<dbReference type="Pfam" id="PF00561">
    <property type="entry name" value="Abhydrolase_1"/>
    <property type="match status" value="1"/>
</dbReference>